<feature type="repeat" description="ANK" evidence="12">
    <location>
        <begin position="202"/>
        <end position="234"/>
    </location>
</feature>
<keyword evidence="3 13" id="KW-0812">Transmembrane</keyword>
<feature type="transmembrane region" description="Helical" evidence="13">
    <location>
        <begin position="403"/>
        <end position="424"/>
    </location>
</feature>
<feature type="compositionally biased region" description="Gly residues" evidence="14">
    <location>
        <begin position="803"/>
        <end position="815"/>
    </location>
</feature>
<dbReference type="GO" id="GO:0019706">
    <property type="term" value="F:protein-cysteine S-palmitoyltransferase activity"/>
    <property type="evidence" value="ECO:0007669"/>
    <property type="project" value="UniProtKB-EC"/>
</dbReference>
<evidence type="ECO:0000256" key="12">
    <source>
        <dbReference type="PROSITE-ProRule" id="PRU00023"/>
    </source>
</evidence>
<accession>A0A5E8BCY6</accession>
<feature type="repeat" description="ANK" evidence="12">
    <location>
        <begin position="168"/>
        <end position="200"/>
    </location>
</feature>
<dbReference type="Pfam" id="PF12796">
    <property type="entry name" value="Ank_2"/>
    <property type="match status" value="2"/>
</dbReference>
<dbReference type="PROSITE" id="PS50297">
    <property type="entry name" value="ANK_REP_REGION"/>
    <property type="match status" value="4"/>
</dbReference>
<dbReference type="Proteomes" id="UP000398389">
    <property type="component" value="Unassembled WGS sequence"/>
</dbReference>
<dbReference type="Pfam" id="PF01529">
    <property type="entry name" value="DHHC"/>
    <property type="match status" value="1"/>
</dbReference>
<dbReference type="SUPFAM" id="SSF48403">
    <property type="entry name" value="Ankyrin repeat"/>
    <property type="match status" value="1"/>
</dbReference>
<dbReference type="InterPro" id="IPR036770">
    <property type="entry name" value="Ankyrin_rpt-contain_sf"/>
</dbReference>
<keyword evidence="9" id="KW-0449">Lipoprotein</keyword>
<dbReference type="RefSeq" id="XP_031852275.1">
    <property type="nucleotide sequence ID" value="XM_031996384.1"/>
</dbReference>
<keyword evidence="13" id="KW-0808">Transferase</keyword>
<keyword evidence="6 12" id="KW-0040">ANK repeat</keyword>
<keyword evidence="7 13" id="KW-0472">Membrane</keyword>
<feature type="region of interest" description="Disordered" evidence="14">
    <location>
        <begin position="799"/>
        <end position="859"/>
    </location>
</feature>
<dbReference type="AlphaFoldDB" id="A0A5E8BCY6"/>
<feature type="region of interest" description="Disordered" evidence="14">
    <location>
        <begin position="1"/>
        <end position="47"/>
    </location>
</feature>
<organism evidence="16 17">
    <name type="scientific">Magnusiomyces paraingens</name>
    <dbReference type="NCBI Taxonomy" id="2606893"/>
    <lineage>
        <taxon>Eukaryota</taxon>
        <taxon>Fungi</taxon>
        <taxon>Dikarya</taxon>
        <taxon>Ascomycota</taxon>
        <taxon>Saccharomycotina</taxon>
        <taxon>Dipodascomycetes</taxon>
        <taxon>Dipodascales</taxon>
        <taxon>Dipodascaceae</taxon>
        <taxon>Magnusiomyces</taxon>
    </lineage>
</organism>
<keyword evidence="17" id="KW-1185">Reference proteome</keyword>
<evidence type="ECO:0000256" key="4">
    <source>
        <dbReference type="ARBA" id="ARBA00022737"/>
    </source>
</evidence>
<dbReference type="PANTHER" id="PTHR24161">
    <property type="entry name" value="ANK_REP_REGION DOMAIN-CONTAINING PROTEIN-RELATED"/>
    <property type="match status" value="1"/>
</dbReference>
<feature type="compositionally biased region" description="Polar residues" evidence="14">
    <location>
        <begin position="82"/>
        <end position="105"/>
    </location>
</feature>
<feature type="compositionally biased region" description="Low complexity" evidence="14">
    <location>
        <begin position="20"/>
        <end position="30"/>
    </location>
</feature>
<dbReference type="EMBL" id="CABVLU010000001">
    <property type="protein sequence ID" value="VVT47341.1"/>
    <property type="molecule type" value="Genomic_DNA"/>
</dbReference>
<feature type="transmembrane region" description="Helical" evidence="13">
    <location>
        <begin position="463"/>
        <end position="486"/>
    </location>
</feature>
<gene>
    <name evidence="16" type="ORF">SAPINGB_P001663</name>
</gene>
<evidence type="ECO:0000313" key="16">
    <source>
        <dbReference type="EMBL" id="VVT47341.1"/>
    </source>
</evidence>
<reference evidence="16 17" key="1">
    <citation type="submission" date="2019-09" db="EMBL/GenBank/DDBJ databases">
        <authorList>
            <person name="Brejova B."/>
        </authorList>
    </citation>
    <scope>NUCLEOTIDE SEQUENCE [LARGE SCALE GENOMIC DNA]</scope>
</reference>
<evidence type="ECO:0000256" key="9">
    <source>
        <dbReference type="ARBA" id="ARBA00023288"/>
    </source>
</evidence>
<dbReference type="EC" id="2.3.1.225" evidence="13"/>
<dbReference type="GeneID" id="43580484"/>
<feature type="transmembrane region" description="Helical" evidence="13">
    <location>
        <begin position="436"/>
        <end position="457"/>
    </location>
</feature>
<dbReference type="SMART" id="SM00248">
    <property type="entry name" value="ANK"/>
    <property type="match status" value="5"/>
</dbReference>
<evidence type="ECO:0000256" key="7">
    <source>
        <dbReference type="ARBA" id="ARBA00023136"/>
    </source>
</evidence>
<feature type="compositionally biased region" description="Gly residues" evidence="14">
    <location>
        <begin position="825"/>
        <end position="834"/>
    </location>
</feature>
<feature type="transmembrane region" description="Helical" evidence="13">
    <location>
        <begin position="566"/>
        <end position="586"/>
    </location>
</feature>
<feature type="repeat" description="ANK" evidence="12">
    <location>
        <begin position="301"/>
        <end position="333"/>
    </location>
</feature>
<evidence type="ECO:0000256" key="13">
    <source>
        <dbReference type="RuleBase" id="RU079119"/>
    </source>
</evidence>
<proteinExistence type="inferred from homology"/>
<evidence type="ECO:0000256" key="6">
    <source>
        <dbReference type="ARBA" id="ARBA00023043"/>
    </source>
</evidence>
<feature type="transmembrane region" description="Helical" evidence="13">
    <location>
        <begin position="620"/>
        <end position="642"/>
    </location>
</feature>
<evidence type="ECO:0000256" key="5">
    <source>
        <dbReference type="ARBA" id="ARBA00022989"/>
    </source>
</evidence>
<dbReference type="Gene3D" id="1.25.40.20">
    <property type="entry name" value="Ankyrin repeat-containing domain"/>
    <property type="match status" value="1"/>
</dbReference>
<protein>
    <recommendedName>
        <fullName evidence="13">Palmitoyltransferase</fullName>
        <ecNumber evidence="13">2.3.1.225</ecNumber>
    </recommendedName>
</protein>
<dbReference type="InterPro" id="IPR001594">
    <property type="entry name" value="Palmitoyltrfase_DHHC"/>
</dbReference>
<evidence type="ECO:0000256" key="11">
    <source>
        <dbReference type="ARBA" id="ARBA00048048"/>
    </source>
</evidence>
<evidence type="ECO:0000256" key="1">
    <source>
        <dbReference type="ARBA" id="ARBA00004141"/>
    </source>
</evidence>
<sequence>MTSSPIPAPTGRQEPEHGLLDVSEPSPSDSLELELKPGIANASRGAPSLAVETISINTNAHSIRTGDESFTDYTLIDDASSRRSVQHSTVSSDLKTQGSTKSQTSPKHHQLQQQHHQAQAQPTSPPQQQQQQQPEISPLVSASQLGDFRKVNQLITSGEASALETAPDGVTPLHWAAINNRLNICRYLLDHGAQIDAKGGDLQGTPLHWACRAGLVYIVQLLISRGADPLRTDTQGFNALHLAVHSSNVLLVIYLLHLDMPVDPLDTGDRTPLHWAAYQGDALTVDALLKKGADVRISDSRGFTALHWAIVRGSKPTIKKIIEAGSDLFAKSNDGKTPLVMAQGMNTLNVWKAALKETGRDPETAMPIVKLLQPKHAKLAFFFAPYIILFIALNLWASLAIYWSIPLSIVITLAIFKLLGKFVLPSISTEPHALMQTPIFAGLFSGSAFWVVIHYIFDVMPVTFTYYVFRNLLFIVTFSLVIYSFFESMFRDPGFIPPISNPAEQRAMIDGLIERGEYDTKHFCISTYVRKPLRSRYDRFTKHVVAKFDHYCPWTYNVIGVRNHRIFVVFVITLTIGIPMYLSLYFKYTGILSSSTVIDYCKENPGILGSTFCRSFQVDYYGTLLAIWTTFNGVWVFFLAFVQIVQVARGVTTNEASNLHKYGFMGADDFSSLPLDHSTAINTALANSAAAVQAQARMRNNNNSRFSTCLKLLGIDQFLATARDAVPLSSGNGRNSSTRYSSNNNPADLGCFRNCADFWFPRGSFNVLRALPDGAASFAGNPVDYYRMWDFPTRNGGASNGASGNGNGLGNGAPGSGSRANSLLLGGGASGDAGGANHDDGRDDLGKKRNDDELVAQQV</sequence>
<feature type="domain" description="Palmitoyltransferase DHHC" evidence="15">
    <location>
        <begin position="518"/>
        <end position="658"/>
    </location>
</feature>
<dbReference type="InterPro" id="IPR002110">
    <property type="entry name" value="Ankyrin_rpt"/>
</dbReference>
<feature type="repeat" description="ANK" evidence="12">
    <location>
        <begin position="268"/>
        <end position="300"/>
    </location>
</feature>
<evidence type="ECO:0000256" key="3">
    <source>
        <dbReference type="ARBA" id="ARBA00022692"/>
    </source>
</evidence>
<dbReference type="PROSITE" id="PS50216">
    <property type="entry name" value="DHHC"/>
    <property type="match status" value="1"/>
</dbReference>
<keyword evidence="5 13" id="KW-1133">Transmembrane helix</keyword>
<keyword evidence="8" id="KW-0564">Palmitate</keyword>
<evidence type="ECO:0000259" key="15">
    <source>
        <dbReference type="Pfam" id="PF01529"/>
    </source>
</evidence>
<comment type="subcellular location">
    <subcellularLocation>
        <location evidence="1">Membrane</location>
        <topology evidence="1">Multi-pass membrane protein</topology>
    </subcellularLocation>
</comment>
<dbReference type="GO" id="GO:0016020">
    <property type="term" value="C:membrane"/>
    <property type="evidence" value="ECO:0007669"/>
    <property type="project" value="UniProtKB-SubCell"/>
</dbReference>
<name>A0A5E8BCY6_9ASCO</name>
<feature type="region of interest" description="Disordered" evidence="14">
    <location>
        <begin position="80"/>
        <end position="137"/>
    </location>
</feature>
<dbReference type="PANTHER" id="PTHR24161:SF85">
    <property type="entry name" value="PALMITOYLTRANSFERASE HIP14"/>
    <property type="match status" value="1"/>
</dbReference>
<evidence type="ECO:0000313" key="17">
    <source>
        <dbReference type="Proteomes" id="UP000398389"/>
    </source>
</evidence>
<comment type="similarity">
    <text evidence="2">Belongs to the DHHC palmitoyltransferase family. AKR/ZDHHC17 subfamily.</text>
</comment>
<keyword evidence="4" id="KW-0677">Repeat</keyword>
<feature type="transmembrane region" description="Helical" evidence="13">
    <location>
        <begin position="379"/>
        <end position="397"/>
    </location>
</feature>
<feature type="compositionally biased region" description="Low complexity" evidence="14">
    <location>
        <begin position="111"/>
        <end position="134"/>
    </location>
</feature>
<dbReference type="OrthoDB" id="6781668at2759"/>
<evidence type="ECO:0000256" key="8">
    <source>
        <dbReference type="ARBA" id="ARBA00023139"/>
    </source>
</evidence>
<comment type="catalytic activity">
    <reaction evidence="11 13">
        <text>L-cysteinyl-[protein] + hexadecanoyl-CoA = S-hexadecanoyl-L-cysteinyl-[protein] + CoA</text>
        <dbReference type="Rhea" id="RHEA:36683"/>
        <dbReference type="Rhea" id="RHEA-COMP:10131"/>
        <dbReference type="Rhea" id="RHEA-COMP:11032"/>
        <dbReference type="ChEBI" id="CHEBI:29950"/>
        <dbReference type="ChEBI" id="CHEBI:57287"/>
        <dbReference type="ChEBI" id="CHEBI:57379"/>
        <dbReference type="ChEBI" id="CHEBI:74151"/>
        <dbReference type="EC" id="2.3.1.225"/>
    </reaction>
</comment>
<evidence type="ECO:0000256" key="14">
    <source>
        <dbReference type="SAM" id="MobiDB-lite"/>
    </source>
</evidence>
<dbReference type="PRINTS" id="PR01415">
    <property type="entry name" value="ANKYRIN"/>
</dbReference>
<comment type="domain">
    <text evidence="13">The DHHC domain is required for palmitoyltransferase activity.</text>
</comment>
<keyword evidence="10 13" id="KW-0012">Acyltransferase</keyword>
<evidence type="ECO:0000256" key="10">
    <source>
        <dbReference type="ARBA" id="ARBA00023315"/>
    </source>
</evidence>
<feature type="compositionally biased region" description="Basic and acidic residues" evidence="14">
    <location>
        <begin position="837"/>
        <end position="852"/>
    </location>
</feature>
<dbReference type="PROSITE" id="PS50088">
    <property type="entry name" value="ANK_REPEAT"/>
    <property type="match status" value="4"/>
</dbReference>
<evidence type="ECO:0000256" key="2">
    <source>
        <dbReference type="ARBA" id="ARBA00010104"/>
    </source>
</evidence>